<keyword evidence="3" id="KW-1185">Reference proteome</keyword>
<name>A0A6A6NAL3_HEVBR</name>
<keyword evidence="1" id="KW-1133">Transmembrane helix</keyword>
<proteinExistence type="predicted"/>
<organism evidence="2 3">
    <name type="scientific">Hevea brasiliensis</name>
    <name type="common">Para rubber tree</name>
    <name type="synonym">Siphonia brasiliensis</name>
    <dbReference type="NCBI Taxonomy" id="3981"/>
    <lineage>
        <taxon>Eukaryota</taxon>
        <taxon>Viridiplantae</taxon>
        <taxon>Streptophyta</taxon>
        <taxon>Embryophyta</taxon>
        <taxon>Tracheophyta</taxon>
        <taxon>Spermatophyta</taxon>
        <taxon>Magnoliopsida</taxon>
        <taxon>eudicotyledons</taxon>
        <taxon>Gunneridae</taxon>
        <taxon>Pentapetalae</taxon>
        <taxon>rosids</taxon>
        <taxon>fabids</taxon>
        <taxon>Malpighiales</taxon>
        <taxon>Euphorbiaceae</taxon>
        <taxon>Crotonoideae</taxon>
        <taxon>Micrandreae</taxon>
        <taxon>Hevea</taxon>
    </lineage>
</organism>
<sequence>MIPDQYLFLLQLFEAHLDSTEVLIRYSSALVQGATNVFWIDIQTNTRHFQALFQEVALEPKRLNKIPVQVQQSLLLCVLKSNIFALNSFGQRDLFLLLSRFLLFYNLDYKLEIFLKRFPVFQMLLVSICFYLHVLMTLEFLKWSASKAEGGTSSIAYLSQIKVLQGMELE</sequence>
<feature type="transmembrane region" description="Helical" evidence="1">
    <location>
        <begin position="119"/>
        <end position="138"/>
    </location>
</feature>
<protein>
    <submittedName>
        <fullName evidence="2">Uncharacterized protein</fullName>
    </submittedName>
</protein>
<dbReference type="EMBL" id="JAAGAX010000002">
    <property type="protein sequence ID" value="KAF2321895.1"/>
    <property type="molecule type" value="Genomic_DNA"/>
</dbReference>
<keyword evidence="1" id="KW-0812">Transmembrane</keyword>
<dbReference type="Proteomes" id="UP000467840">
    <property type="component" value="Chromosome 11"/>
</dbReference>
<evidence type="ECO:0000256" key="1">
    <source>
        <dbReference type="SAM" id="Phobius"/>
    </source>
</evidence>
<evidence type="ECO:0000313" key="2">
    <source>
        <dbReference type="EMBL" id="KAF2321895.1"/>
    </source>
</evidence>
<evidence type="ECO:0000313" key="3">
    <source>
        <dbReference type="Proteomes" id="UP000467840"/>
    </source>
</evidence>
<keyword evidence="1" id="KW-0472">Membrane</keyword>
<dbReference type="PANTHER" id="PTHR48146:SF2">
    <property type="entry name" value="K-STIMULATED PYROPHOSPHATE-ENERGIZED SODIUM PUMP PROTEIN"/>
    <property type="match status" value="1"/>
</dbReference>
<comment type="caution">
    <text evidence="2">The sequence shown here is derived from an EMBL/GenBank/DDBJ whole genome shotgun (WGS) entry which is preliminary data.</text>
</comment>
<dbReference type="AlphaFoldDB" id="A0A6A6NAL3"/>
<reference evidence="2 3" key="1">
    <citation type="journal article" date="2020" name="Mol. Plant">
        <title>The Chromosome-Based Rubber Tree Genome Provides New Insights into Spurge Genome Evolution and Rubber Biosynthesis.</title>
        <authorList>
            <person name="Liu J."/>
            <person name="Shi C."/>
            <person name="Shi C.C."/>
            <person name="Li W."/>
            <person name="Zhang Q.J."/>
            <person name="Zhang Y."/>
            <person name="Li K."/>
            <person name="Lu H.F."/>
            <person name="Shi C."/>
            <person name="Zhu S.T."/>
            <person name="Xiao Z.Y."/>
            <person name="Nan H."/>
            <person name="Yue Y."/>
            <person name="Zhu X.G."/>
            <person name="Wu Y."/>
            <person name="Hong X.N."/>
            <person name="Fan G.Y."/>
            <person name="Tong Y."/>
            <person name="Zhang D."/>
            <person name="Mao C.L."/>
            <person name="Liu Y.L."/>
            <person name="Hao S.J."/>
            <person name="Liu W.Q."/>
            <person name="Lv M.Q."/>
            <person name="Zhang H.B."/>
            <person name="Liu Y."/>
            <person name="Hu-Tang G.R."/>
            <person name="Wang J.P."/>
            <person name="Wang J.H."/>
            <person name="Sun Y.H."/>
            <person name="Ni S.B."/>
            <person name="Chen W.B."/>
            <person name="Zhang X.C."/>
            <person name="Jiao Y.N."/>
            <person name="Eichler E.E."/>
            <person name="Li G.H."/>
            <person name="Liu X."/>
            <person name="Gao L.Z."/>
        </authorList>
    </citation>
    <scope>NUCLEOTIDE SEQUENCE [LARGE SCALE GENOMIC DNA]</scope>
    <source>
        <strain evidence="3">cv. GT1</strain>
        <tissue evidence="2">Leaf</tissue>
    </source>
</reference>
<dbReference type="PANTHER" id="PTHR48146">
    <property type="entry name" value="K-STIMULATED PYROPHOSPHATE-ENERGIZED SODIUM PUMP PROTEIN"/>
    <property type="match status" value="1"/>
</dbReference>
<gene>
    <name evidence="2" type="ORF">GH714_004250</name>
</gene>
<accession>A0A6A6NAL3</accession>